<sequence>MRVLVLLCVIAVAGVALARPEDKYTDRFDSINIQEILKNRRLLVPYVHCALDKGKCTPEGKELKSHIKEALETRCAKCTEAQVRGTRLVIGHLINHEQEFWHQLTAKYDPAGQYTKRYEQELKTAR</sequence>
<dbReference type="Gene3D" id="1.10.2080.10">
    <property type="entry name" value="Insect odorant-binding protein A10/Ejaculatory bulb-specific protein 3"/>
    <property type="match status" value="1"/>
</dbReference>
<name>A0A9N9RFL2_9NEOP</name>
<dbReference type="SUPFAM" id="SSF100910">
    <property type="entry name" value="Chemosensory protein Csp2"/>
    <property type="match status" value="1"/>
</dbReference>
<evidence type="ECO:0000313" key="3">
    <source>
        <dbReference type="Proteomes" id="UP001153714"/>
    </source>
</evidence>
<dbReference type="AlphaFoldDB" id="A0A9N9RFL2"/>
<evidence type="ECO:0000256" key="1">
    <source>
        <dbReference type="SAM" id="SignalP"/>
    </source>
</evidence>
<feature type="signal peptide" evidence="1">
    <location>
        <begin position="1"/>
        <end position="18"/>
    </location>
</feature>
<organism evidence="2 3">
    <name type="scientific">Diatraea saccharalis</name>
    <name type="common">sugarcane borer</name>
    <dbReference type="NCBI Taxonomy" id="40085"/>
    <lineage>
        <taxon>Eukaryota</taxon>
        <taxon>Metazoa</taxon>
        <taxon>Ecdysozoa</taxon>
        <taxon>Arthropoda</taxon>
        <taxon>Hexapoda</taxon>
        <taxon>Insecta</taxon>
        <taxon>Pterygota</taxon>
        <taxon>Neoptera</taxon>
        <taxon>Endopterygota</taxon>
        <taxon>Lepidoptera</taxon>
        <taxon>Glossata</taxon>
        <taxon>Ditrysia</taxon>
        <taxon>Pyraloidea</taxon>
        <taxon>Crambidae</taxon>
        <taxon>Crambinae</taxon>
        <taxon>Diatraea</taxon>
    </lineage>
</organism>
<gene>
    <name evidence="2" type="ORF">DIATSA_LOCUS13060</name>
</gene>
<dbReference type="PANTHER" id="PTHR11257:SF12">
    <property type="entry name" value="EJACULATORY BULB-SPECIFIC PROTEIN 3-RELATED"/>
    <property type="match status" value="1"/>
</dbReference>
<reference evidence="2" key="1">
    <citation type="submission" date="2021-12" db="EMBL/GenBank/DDBJ databases">
        <authorList>
            <person name="King R."/>
        </authorList>
    </citation>
    <scope>NUCLEOTIDE SEQUENCE</scope>
</reference>
<evidence type="ECO:0000313" key="2">
    <source>
        <dbReference type="EMBL" id="CAG9795821.1"/>
    </source>
</evidence>
<accession>A0A9N9RFL2</accession>
<dbReference type="Pfam" id="PF03392">
    <property type="entry name" value="OS-D"/>
    <property type="match status" value="1"/>
</dbReference>
<proteinExistence type="predicted"/>
<reference evidence="2" key="2">
    <citation type="submission" date="2022-10" db="EMBL/GenBank/DDBJ databases">
        <authorList>
            <consortium name="ENA_rothamsted_submissions"/>
            <consortium name="culmorum"/>
            <person name="King R."/>
        </authorList>
    </citation>
    <scope>NUCLEOTIDE SEQUENCE</scope>
</reference>
<keyword evidence="3" id="KW-1185">Reference proteome</keyword>
<dbReference type="Proteomes" id="UP001153714">
    <property type="component" value="Chromosome 8"/>
</dbReference>
<keyword evidence="1" id="KW-0732">Signal</keyword>
<dbReference type="EMBL" id="OU893339">
    <property type="protein sequence ID" value="CAG9795821.1"/>
    <property type="molecule type" value="Genomic_DNA"/>
</dbReference>
<dbReference type="InterPro" id="IPR036682">
    <property type="entry name" value="OS_D_A10/PebIII_sf"/>
</dbReference>
<dbReference type="PANTHER" id="PTHR11257">
    <property type="entry name" value="CHEMOSENSORY PROTEIN-RELATED"/>
    <property type="match status" value="1"/>
</dbReference>
<feature type="chain" id="PRO_5040476275" evidence="1">
    <location>
        <begin position="19"/>
        <end position="126"/>
    </location>
</feature>
<protein>
    <submittedName>
        <fullName evidence="2">Uncharacterized protein</fullName>
    </submittedName>
</protein>
<dbReference type="InterPro" id="IPR005055">
    <property type="entry name" value="A10/PebIII"/>
</dbReference>
<dbReference type="OrthoDB" id="6625994at2759"/>